<comment type="caution">
    <text evidence="4">The sequence shown here is derived from an EMBL/GenBank/DDBJ whole genome shotgun (WGS) entry which is preliminary data.</text>
</comment>
<dbReference type="RefSeq" id="WP_357409777.1">
    <property type="nucleotide sequence ID" value="NZ_JBEYCD010000017.1"/>
</dbReference>
<name>A0ABW7XB91_9NOCA</name>
<proteinExistence type="inferred from homology"/>
<keyword evidence="4" id="KW-0378">Hydrolase</keyword>
<evidence type="ECO:0000313" key="5">
    <source>
        <dbReference type="Proteomes" id="UP001611415"/>
    </source>
</evidence>
<evidence type="ECO:0000313" key="4">
    <source>
        <dbReference type="EMBL" id="MFI2478390.1"/>
    </source>
</evidence>
<evidence type="ECO:0000256" key="2">
    <source>
        <dbReference type="SAM" id="MobiDB-lite"/>
    </source>
</evidence>
<dbReference type="PANTHER" id="PTHR10907:SF47">
    <property type="entry name" value="REGUCALCIN"/>
    <property type="match status" value="1"/>
</dbReference>
<dbReference type="SUPFAM" id="SSF63829">
    <property type="entry name" value="Calcium-dependent phosphotriesterase"/>
    <property type="match status" value="1"/>
</dbReference>
<feature type="region of interest" description="Disordered" evidence="2">
    <location>
        <begin position="297"/>
        <end position="359"/>
    </location>
</feature>
<dbReference type="PANTHER" id="PTHR10907">
    <property type="entry name" value="REGUCALCIN"/>
    <property type="match status" value="1"/>
</dbReference>
<dbReference type="InterPro" id="IPR013658">
    <property type="entry name" value="SGL"/>
</dbReference>
<protein>
    <submittedName>
        <fullName evidence="4">SMP-30/gluconolactonase/LRE family protein</fullName>
        <ecNumber evidence="4">3.1.1.99</ecNumber>
    </submittedName>
</protein>
<dbReference type="InterPro" id="IPR005511">
    <property type="entry name" value="SMP-30"/>
</dbReference>
<evidence type="ECO:0000256" key="1">
    <source>
        <dbReference type="ARBA" id="ARBA00008853"/>
    </source>
</evidence>
<sequence length="359" mass="38224">MIEFPAFRATRMCGVLSEGPTWDAARERLLWVDIQAGLVHEGVLECDGSITAVQRFEFSGTVGAVAVSTAEALAVAAADTVLIIDPEGDRREFSRILPPRSGRRINDASTDPAGRLYLGTLSLEQPSESEVLVRIEDDGEVTVIDDDLTLSNGIAWSPSGDRMYSVDSLRRTIYVREYDPATGRTGRREVFIDGLTGIPDGICADRDGGLWVAVWGAGQVRRYDRDGGQDAVIDVPVPHVSSVGFAGTDLGTLVITTAQQDLTAAELQRFPASGALFTASVDVPGVPIAPWRGSIYQEGNECDSSASATRGTSAPPHSSPTARTSTSPTSRPISMRRSSGRAVSRRSAGSSPNAMRADI</sequence>
<accession>A0ABW7XB91</accession>
<feature type="compositionally biased region" description="Polar residues" evidence="2">
    <location>
        <begin position="302"/>
        <end position="311"/>
    </location>
</feature>
<reference evidence="4 5" key="1">
    <citation type="submission" date="2024-10" db="EMBL/GenBank/DDBJ databases">
        <title>The Natural Products Discovery Center: Release of the First 8490 Sequenced Strains for Exploring Actinobacteria Biosynthetic Diversity.</title>
        <authorList>
            <person name="Kalkreuter E."/>
            <person name="Kautsar S.A."/>
            <person name="Yang D."/>
            <person name="Bader C.D."/>
            <person name="Teijaro C.N."/>
            <person name="Fluegel L."/>
            <person name="Davis C.M."/>
            <person name="Simpson J.R."/>
            <person name="Lauterbach L."/>
            <person name="Steele A.D."/>
            <person name="Gui C."/>
            <person name="Meng S."/>
            <person name="Li G."/>
            <person name="Viehrig K."/>
            <person name="Ye F."/>
            <person name="Su P."/>
            <person name="Kiefer A.F."/>
            <person name="Nichols A."/>
            <person name="Cepeda A.J."/>
            <person name="Yan W."/>
            <person name="Fan B."/>
            <person name="Jiang Y."/>
            <person name="Adhikari A."/>
            <person name="Zheng C.-J."/>
            <person name="Schuster L."/>
            <person name="Cowan T.M."/>
            <person name="Smanski M.J."/>
            <person name="Chevrette M.G."/>
            <person name="De Carvalho L.P.S."/>
            <person name="Shen B."/>
        </authorList>
    </citation>
    <scope>NUCLEOTIDE SEQUENCE [LARGE SCALE GENOMIC DNA]</scope>
    <source>
        <strain evidence="4 5">NPDC019275</strain>
    </source>
</reference>
<keyword evidence="5" id="KW-1185">Reference proteome</keyword>
<dbReference type="EMBL" id="JBIRYO010000038">
    <property type="protein sequence ID" value="MFI2478390.1"/>
    <property type="molecule type" value="Genomic_DNA"/>
</dbReference>
<dbReference type="PRINTS" id="PR01790">
    <property type="entry name" value="SMP30FAMILY"/>
</dbReference>
<feature type="compositionally biased region" description="Low complexity" evidence="2">
    <location>
        <begin position="312"/>
        <end position="351"/>
    </location>
</feature>
<dbReference type="InterPro" id="IPR011042">
    <property type="entry name" value="6-blade_b-propeller_TolB-like"/>
</dbReference>
<evidence type="ECO:0000259" key="3">
    <source>
        <dbReference type="Pfam" id="PF08450"/>
    </source>
</evidence>
<organism evidence="4 5">
    <name type="scientific">Nocardia xishanensis</name>
    <dbReference type="NCBI Taxonomy" id="238964"/>
    <lineage>
        <taxon>Bacteria</taxon>
        <taxon>Bacillati</taxon>
        <taxon>Actinomycetota</taxon>
        <taxon>Actinomycetes</taxon>
        <taxon>Mycobacteriales</taxon>
        <taxon>Nocardiaceae</taxon>
        <taxon>Nocardia</taxon>
    </lineage>
</organism>
<dbReference type="Proteomes" id="UP001611415">
    <property type="component" value="Unassembled WGS sequence"/>
</dbReference>
<dbReference type="EC" id="3.1.1.99" evidence="4"/>
<gene>
    <name evidence="4" type="ORF">ACH49W_33965</name>
</gene>
<dbReference type="GO" id="GO:0016787">
    <property type="term" value="F:hydrolase activity"/>
    <property type="evidence" value="ECO:0007669"/>
    <property type="project" value="UniProtKB-KW"/>
</dbReference>
<dbReference type="Gene3D" id="2.120.10.30">
    <property type="entry name" value="TolB, C-terminal domain"/>
    <property type="match status" value="1"/>
</dbReference>
<comment type="similarity">
    <text evidence="1">Belongs to the SMP-30/CGR1 family.</text>
</comment>
<feature type="domain" description="SMP-30/Gluconolactonase/LRE-like region" evidence="3">
    <location>
        <begin position="16"/>
        <end position="259"/>
    </location>
</feature>
<dbReference type="Pfam" id="PF08450">
    <property type="entry name" value="SGL"/>
    <property type="match status" value="1"/>
</dbReference>